<dbReference type="InterPro" id="IPR026888">
    <property type="entry name" value="AcetylCoA_hyd_C"/>
</dbReference>
<evidence type="ECO:0000259" key="3">
    <source>
        <dbReference type="Pfam" id="PF02550"/>
    </source>
</evidence>
<evidence type="ECO:0000256" key="2">
    <source>
        <dbReference type="ARBA" id="ARBA00022679"/>
    </source>
</evidence>
<dbReference type="Pfam" id="PF13336">
    <property type="entry name" value="AcetylCoA_hyd_C"/>
    <property type="match status" value="1"/>
</dbReference>
<dbReference type="InterPro" id="IPR046433">
    <property type="entry name" value="ActCoA_hydro"/>
</dbReference>
<dbReference type="GO" id="GO:0006083">
    <property type="term" value="P:acetate metabolic process"/>
    <property type="evidence" value="ECO:0007669"/>
    <property type="project" value="InterPro"/>
</dbReference>
<protein>
    <submittedName>
        <fullName evidence="5">Succinyl-CoA:coenzyme A transferase</fullName>
        <ecNumber evidence="5">2.8.3.-</ecNumber>
    </submittedName>
</protein>
<comment type="caution">
    <text evidence="5">The sequence shown here is derived from an EMBL/GenBank/DDBJ whole genome shotgun (WGS) entry which is preliminary data.</text>
</comment>
<dbReference type="Proteomes" id="UP000037043">
    <property type="component" value="Unassembled WGS sequence"/>
</dbReference>
<proteinExistence type="inferred from homology"/>
<dbReference type="STRING" id="36844.SAMN04488501_12118"/>
<name>A0A0L6ZAD6_9CLOT</name>
<evidence type="ECO:0000313" key="5">
    <source>
        <dbReference type="EMBL" id="KOA19932.1"/>
    </source>
</evidence>
<evidence type="ECO:0000256" key="1">
    <source>
        <dbReference type="ARBA" id="ARBA00009632"/>
    </source>
</evidence>
<feature type="domain" description="Acetyl-CoA hydrolase/transferase N-terminal" evidence="3">
    <location>
        <begin position="86"/>
        <end position="183"/>
    </location>
</feature>
<reference evidence="6" key="1">
    <citation type="submission" date="2015-08" db="EMBL/GenBank/DDBJ databases">
        <title>Genome sequence of the strict anaerobe Clostridium homopropionicum LuHBu1 (DSM 5847T).</title>
        <authorList>
            <person name="Poehlein A."/>
            <person name="Beck M."/>
            <person name="Schiel-Bengelsdorf B."/>
            <person name="Bengelsdorf F.R."/>
            <person name="Daniel R."/>
            <person name="Duerre P."/>
        </authorList>
    </citation>
    <scope>NUCLEOTIDE SEQUENCE [LARGE SCALE GENOMIC DNA]</scope>
    <source>
        <strain evidence="6">DSM 5847</strain>
    </source>
</reference>
<dbReference type="InterPro" id="IPR038460">
    <property type="entry name" value="AcetylCoA_hyd_C_sf"/>
</dbReference>
<dbReference type="EC" id="2.8.3.-" evidence="5"/>
<gene>
    <name evidence="5" type="primary">cat1_3</name>
    <name evidence="5" type="ORF">CLHOM_20220</name>
</gene>
<keyword evidence="2 5" id="KW-0808">Transferase</keyword>
<organism evidence="5 6">
    <name type="scientific">Clostridium homopropionicum DSM 5847</name>
    <dbReference type="NCBI Taxonomy" id="1121318"/>
    <lineage>
        <taxon>Bacteria</taxon>
        <taxon>Bacillati</taxon>
        <taxon>Bacillota</taxon>
        <taxon>Clostridia</taxon>
        <taxon>Eubacteriales</taxon>
        <taxon>Clostridiaceae</taxon>
        <taxon>Clostridium</taxon>
    </lineage>
</organism>
<dbReference type="InterPro" id="IPR003702">
    <property type="entry name" value="ActCoA_hydro_N"/>
</dbReference>
<feature type="domain" description="Acetyl-CoA hydrolase/transferase C-terminal" evidence="4">
    <location>
        <begin position="276"/>
        <end position="435"/>
    </location>
</feature>
<dbReference type="Gene3D" id="3.30.750.70">
    <property type="entry name" value="4-hydroxybutyrate coenzyme like domains"/>
    <property type="match status" value="1"/>
</dbReference>
<evidence type="ECO:0000313" key="6">
    <source>
        <dbReference type="Proteomes" id="UP000037043"/>
    </source>
</evidence>
<dbReference type="PATRIC" id="fig|1121318.3.peg.2043"/>
<dbReference type="PANTHER" id="PTHR21432">
    <property type="entry name" value="ACETYL-COA HYDROLASE-RELATED"/>
    <property type="match status" value="1"/>
</dbReference>
<dbReference type="Gene3D" id="3.40.1080.10">
    <property type="entry name" value="Glutaconate Coenzyme A-transferase"/>
    <property type="match status" value="1"/>
</dbReference>
<dbReference type="Gene3D" id="3.40.1080.20">
    <property type="entry name" value="Acetyl-CoA hydrolase/transferase C-terminal domain"/>
    <property type="match status" value="1"/>
</dbReference>
<dbReference type="AlphaFoldDB" id="A0A0L6ZAD6"/>
<keyword evidence="6" id="KW-1185">Reference proteome</keyword>
<dbReference type="Pfam" id="PF02550">
    <property type="entry name" value="AcetylCoA_hydro"/>
    <property type="match status" value="1"/>
</dbReference>
<dbReference type="PANTHER" id="PTHR21432:SF20">
    <property type="entry name" value="ACETYL-COA HYDROLASE"/>
    <property type="match status" value="1"/>
</dbReference>
<evidence type="ECO:0000259" key="4">
    <source>
        <dbReference type="Pfam" id="PF13336"/>
    </source>
</evidence>
<dbReference type="RefSeq" id="WP_052221553.1">
    <property type="nucleotide sequence ID" value="NZ_LHUR01000022.1"/>
</dbReference>
<sequence length="442" mass="49094">MEKFYDIYKSKVKSIPEVLKMIKSNDLFITALGGSEPMDILKELHKIRENGVKGCVLTNCLPMGDYEFIKNPEYKDTIFVDGWFYSPSLRKAHKNANVSHIPQHLHSALTKKLFATDGRRKVLLATASPMDNHGYLSLSLGCTYEKQLINDEALVIVEVNPYLPRTFGDTTININQVDAIVEVSYQVPALPNVPFTEKDAIIGQYIAELVEDGATIQLGIGGIPNAVAEALKSKKHLGIHTEMFTDGMVDLIECGAVDNSKKTLYPEKSVATFALGTRRLYDFLDDNPSVLFKNGMWTNDSYVIGQNYKMTSINTTLEVDLFGQCASEAIGHVQFSGTGGQADTAIGAQLSEEGKSIIALYSTADIKNEQGEKVKVSKIVPMMKPGAIVSLSRNDVDYVVTEYGVAWLRGRAIRERVERLINIAHPDFRDEIRFEAKKNGIW</sequence>
<dbReference type="GO" id="GO:0008775">
    <property type="term" value="F:acetate CoA-transferase activity"/>
    <property type="evidence" value="ECO:0007669"/>
    <property type="project" value="InterPro"/>
</dbReference>
<accession>A0A0L6ZAD6</accession>
<dbReference type="EMBL" id="LHUR01000022">
    <property type="protein sequence ID" value="KOA19932.1"/>
    <property type="molecule type" value="Genomic_DNA"/>
</dbReference>
<dbReference type="InterPro" id="IPR037171">
    <property type="entry name" value="NagB/RpiA_transferase-like"/>
</dbReference>
<dbReference type="SUPFAM" id="SSF100950">
    <property type="entry name" value="NagB/RpiA/CoA transferase-like"/>
    <property type="match status" value="2"/>
</dbReference>
<comment type="similarity">
    <text evidence="1">Belongs to the acetyl-CoA hydrolase/transferase family.</text>
</comment>